<feature type="compositionally biased region" description="Polar residues" evidence="1">
    <location>
        <begin position="33"/>
        <end position="62"/>
    </location>
</feature>
<dbReference type="HOGENOM" id="CLU_2905590_0_0_1"/>
<evidence type="ECO:0000256" key="1">
    <source>
        <dbReference type="SAM" id="MobiDB-lite"/>
    </source>
</evidence>
<evidence type="ECO:0000313" key="2">
    <source>
        <dbReference type="EMBL" id="KIM24397.1"/>
    </source>
</evidence>
<name>A0A0C2X4X7_SERVB</name>
<keyword evidence="3" id="KW-1185">Reference proteome</keyword>
<sequence>MKPTGKSARRHGGKRSSAPLGEVVDWDPEERVTQQSRADPASPTSSHEPPPLSSTLTQPEAD</sequence>
<dbReference type="AlphaFoldDB" id="A0A0C2X4X7"/>
<organism evidence="2 3">
    <name type="scientific">Serendipita vermifera MAFF 305830</name>
    <dbReference type="NCBI Taxonomy" id="933852"/>
    <lineage>
        <taxon>Eukaryota</taxon>
        <taxon>Fungi</taxon>
        <taxon>Dikarya</taxon>
        <taxon>Basidiomycota</taxon>
        <taxon>Agaricomycotina</taxon>
        <taxon>Agaricomycetes</taxon>
        <taxon>Sebacinales</taxon>
        <taxon>Serendipitaceae</taxon>
        <taxon>Serendipita</taxon>
    </lineage>
</organism>
<dbReference type="EMBL" id="KN824324">
    <property type="protein sequence ID" value="KIM24397.1"/>
    <property type="molecule type" value="Genomic_DNA"/>
</dbReference>
<evidence type="ECO:0000313" key="3">
    <source>
        <dbReference type="Proteomes" id="UP000054097"/>
    </source>
</evidence>
<gene>
    <name evidence="2" type="ORF">M408DRAFT_27058</name>
</gene>
<reference evidence="2 3" key="1">
    <citation type="submission" date="2014-04" db="EMBL/GenBank/DDBJ databases">
        <authorList>
            <consortium name="DOE Joint Genome Institute"/>
            <person name="Kuo A."/>
            <person name="Zuccaro A."/>
            <person name="Kohler A."/>
            <person name="Nagy L.G."/>
            <person name="Floudas D."/>
            <person name="Copeland A."/>
            <person name="Barry K.W."/>
            <person name="Cichocki N."/>
            <person name="Veneault-Fourrey C."/>
            <person name="LaButti K."/>
            <person name="Lindquist E.A."/>
            <person name="Lipzen A."/>
            <person name="Lundell T."/>
            <person name="Morin E."/>
            <person name="Murat C."/>
            <person name="Sun H."/>
            <person name="Tunlid A."/>
            <person name="Henrissat B."/>
            <person name="Grigoriev I.V."/>
            <person name="Hibbett D.S."/>
            <person name="Martin F."/>
            <person name="Nordberg H.P."/>
            <person name="Cantor M.N."/>
            <person name="Hua S.X."/>
        </authorList>
    </citation>
    <scope>NUCLEOTIDE SEQUENCE [LARGE SCALE GENOMIC DNA]</scope>
    <source>
        <strain evidence="2 3">MAFF 305830</strain>
    </source>
</reference>
<protein>
    <submittedName>
        <fullName evidence="2">Uncharacterized protein</fullName>
    </submittedName>
</protein>
<proteinExistence type="predicted"/>
<accession>A0A0C2X4X7</accession>
<reference evidence="3" key="2">
    <citation type="submission" date="2015-01" db="EMBL/GenBank/DDBJ databases">
        <title>Evolutionary Origins and Diversification of the Mycorrhizal Mutualists.</title>
        <authorList>
            <consortium name="DOE Joint Genome Institute"/>
            <consortium name="Mycorrhizal Genomics Consortium"/>
            <person name="Kohler A."/>
            <person name="Kuo A."/>
            <person name="Nagy L.G."/>
            <person name="Floudas D."/>
            <person name="Copeland A."/>
            <person name="Barry K.W."/>
            <person name="Cichocki N."/>
            <person name="Veneault-Fourrey C."/>
            <person name="LaButti K."/>
            <person name="Lindquist E.A."/>
            <person name="Lipzen A."/>
            <person name="Lundell T."/>
            <person name="Morin E."/>
            <person name="Murat C."/>
            <person name="Riley R."/>
            <person name="Ohm R."/>
            <person name="Sun H."/>
            <person name="Tunlid A."/>
            <person name="Henrissat B."/>
            <person name="Grigoriev I.V."/>
            <person name="Hibbett D.S."/>
            <person name="Martin F."/>
        </authorList>
    </citation>
    <scope>NUCLEOTIDE SEQUENCE [LARGE SCALE GENOMIC DNA]</scope>
    <source>
        <strain evidence="3">MAFF 305830</strain>
    </source>
</reference>
<feature type="region of interest" description="Disordered" evidence="1">
    <location>
        <begin position="1"/>
        <end position="62"/>
    </location>
</feature>
<dbReference type="Proteomes" id="UP000054097">
    <property type="component" value="Unassembled WGS sequence"/>
</dbReference>